<evidence type="ECO:0000313" key="3">
    <source>
        <dbReference type="Proteomes" id="UP000070646"/>
    </source>
</evidence>
<proteinExistence type="predicted"/>
<reference evidence="2 3" key="1">
    <citation type="submission" date="2016-01" db="EMBL/GenBank/DDBJ databases">
        <authorList>
            <person name="Oliw E.H."/>
        </authorList>
    </citation>
    <scope>NUCLEOTIDE SEQUENCE [LARGE SCALE GENOMIC DNA]</scope>
    <source>
        <strain evidence="2 3">MJR7757A</strain>
    </source>
</reference>
<keyword evidence="1" id="KW-0812">Transmembrane</keyword>
<protein>
    <submittedName>
        <fullName evidence="2">Uncharacterized protein</fullName>
    </submittedName>
</protein>
<evidence type="ECO:0000256" key="1">
    <source>
        <dbReference type="SAM" id="Phobius"/>
    </source>
</evidence>
<dbReference type="AlphaFoldDB" id="A0A133N7Y7"/>
<evidence type="ECO:0000313" key="2">
    <source>
        <dbReference type="EMBL" id="KXA12415.1"/>
    </source>
</evidence>
<organism evidence="2 3">
    <name type="scientific">Clostridium perfringens</name>
    <dbReference type="NCBI Taxonomy" id="1502"/>
    <lineage>
        <taxon>Bacteria</taxon>
        <taxon>Bacillati</taxon>
        <taxon>Bacillota</taxon>
        <taxon>Clostridia</taxon>
        <taxon>Eubacteriales</taxon>
        <taxon>Clostridiaceae</taxon>
        <taxon>Clostridium</taxon>
    </lineage>
</organism>
<dbReference type="Proteomes" id="UP000070646">
    <property type="component" value="Unassembled WGS sequence"/>
</dbReference>
<name>A0A133N7Y7_CLOPF</name>
<feature type="transmembrane region" description="Helical" evidence="1">
    <location>
        <begin position="12"/>
        <end position="35"/>
    </location>
</feature>
<dbReference type="EMBL" id="LRPU01000066">
    <property type="protein sequence ID" value="KXA12415.1"/>
    <property type="molecule type" value="Genomic_DNA"/>
</dbReference>
<keyword evidence="1" id="KW-0472">Membrane</keyword>
<keyword evidence="1" id="KW-1133">Transmembrane helix</keyword>
<dbReference type="PATRIC" id="fig|1502.174.peg.1368"/>
<accession>A0A133N7Y7</accession>
<comment type="caution">
    <text evidence="2">The sequence shown here is derived from an EMBL/GenBank/DDBJ whole genome shotgun (WGS) entry which is preliminary data.</text>
</comment>
<gene>
    <name evidence="2" type="ORF">HMPREF3222_01353</name>
</gene>
<sequence>MIVMVVILCKVFYQIKVISLISNYLFLIAIIEYAIKNIDIKANKGLKIFETTSTDVK</sequence>